<dbReference type="Proteomes" id="UP001652628">
    <property type="component" value="Chromosome 2L"/>
</dbReference>
<sequence>MVLMESYFFCASVRLGVLCICVFAALKSTVFMWLIFSDGTTFLLFVINILETHYKTSNIIRESADWVEKYPKELMTFFQLYSFCHIITCILAAFGAYKLKKYHVIPLAVFESIFTVQVVVISIISLRIARQIVPPLPTLILLTLGLTFYAMLVAYDALTLIAFVQIMFLVRSERYQRLYGTDPLNPVTDGIDHKQTSTSYPISQQPIIIYVMPKVGQKLWDVPQKKWWQDQKTDSRIPQKQPHDVSSDFFQRQELLSNVLLRNAINEDYWTKKKQLGSRKA</sequence>
<feature type="transmembrane region" description="Helical" evidence="1">
    <location>
        <begin position="74"/>
        <end position="97"/>
    </location>
</feature>
<name>A0AB39Z1S5_DROSZ</name>
<reference evidence="3" key="2">
    <citation type="submission" date="2025-08" db="UniProtKB">
        <authorList>
            <consortium name="RefSeq"/>
        </authorList>
    </citation>
    <scope>IDENTIFICATION</scope>
</reference>
<keyword evidence="1" id="KW-1133">Transmembrane helix</keyword>
<keyword evidence="2" id="KW-1185">Reference proteome</keyword>
<protein>
    <submittedName>
        <fullName evidence="3">LOW QUALITY PROTEIN: uncharacterized protein</fullName>
    </submittedName>
</protein>
<proteinExistence type="predicted"/>
<dbReference type="RefSeq" id="XP_016927003.4">
    <property type="nucleotide sequence ID" value="XM_017071514.4"/>
</dbReference>
<dbReference type="AlphaFoldDB" id="A0AB39Z1S5"/>
<evidence type="ECO:0000313" key="3">
    <source>
        <dbReference type="RefSeq" id="XP_016927003.4"/>
    </source>
</evidence>
<organism evidence="2 3">
    <name type="scientific">Drosophila suzukii</name>
    <name type="common">Spotted-wing drosophila fruit fly</name>
    <dbReference type="NCBI Taxonomy" id="28584"/>
    <lineage>
        <taxon>Eukaryota</taxon>
        <taxon>Metazoa</taxon>
        <taxon>Ecdysozoa</taxon>
        <taxon>Arthropoda</taxon>
        <taxon>Hexapoda</taxon>
        <taxon>Insecta</taxon>
        <taxon>Pterygota</taxon>
        <taxon>Neoptera</taxon>
        <taxon>Endopterygota</taxon>
        <taxon>Diptera</taxon>
        <taxon>Brachycera</taxon>
        <taxon>Muscomorpha</taxon>
        <taxon>Ephydroidea</taxon>
        <taxon>Drosophilidae</taxon>
        <taxon>Drosophila</taxon>
        <taxon>Sophophora</taxon>
    </lineage>
</organism>
<accession>A0AB39Z1S5</accession>
<evidence type="ECO:0000256" key="1">
    <source>
        <dbReference type="SAM" id="Phobius"/>
    </source>
</evidence>
<dbReference type="GeneID" id="108007756"/>
<evidence type="ECO:0000313" key="2">
    <source>
        <dbReference type="Proteomes" id="UP001652628"/>
    </source>
</evidence>
<reference evidence="2" key="1">
    <citation type="submission" date="2025-05" db="UniProtKB">
        <authorList>
            <consortium name="RefSeq"/>
        </authorList>
    </citation>
    <scope>NUCLEOTIDE SEQUENCE [LARGE SCALE GENOMIC DNA]</scope>
</reference>
<keyword evidence="1" id="KW-0812">Transmembrane</keyword>
<feature type="transmembrane region" description="Helical" evidence="1">
    <location>
        <begin position="6"/>
        <end position="26"/>
    </location>
</feature>
<gene>
    <name evidence="3" type="primary">LOC108007756</name>
</gene>
<feature type="transmembrane region" description="Helical" evidence="1">
    <location>
        <begin position="148"/>
        <end position="170"/>
    </location>
</feature>
<keyword evidence="1" id="KW-0472">Membrane</keyword>
<feature type="transmembrane region" description="Helical" evidence="1">
    <location>
        <begin position="104"/>
        <end position="128"/>
    </location>
</feature>